<keyword evidence="1" id="KW-1133">Transmembrane helix</keyword>
<evidence type="ECO:0000256" key="1">
    <source>
        <dbReference type="SAM" id="Phobius"/>
    </source>
</evidence>
<dbReference type="AlphaFoldDB" id="A0AAD6SQX7"/>
<feature type="transmembrane region" description="Helical" evidence="1">
    <location>
        <begin position="56"/>
        <end position="75"/>
    </location>
</feature>
<gene>
    <name evidence="2" type="ORF">C8F04DRAFT_1112302</name>
</gene>
<reference evidence="2" key="1">
    <citation type="submission" date="2023-03" db="EMBL/GenBank/DDBJ databases">
        <title>Massive genome expansion in bonnet fungi (Mycena s.s.) driven by repeated elements and novel gene families across ecological guilds.</title>
        <authorList>
            <consortium name="Lawrence Berkeley National Laboratory"/>
            <person name="Harder C.B."/>
            <person name="Miyauchi S."/>
            <person name="Viragh M."/>
            <person name="Kuo A."/>
            <person name="Thoen E."/>
            <person name="Andreopoulos B."/>
            <person name="Lu D."/>
            <person name="Skrede I."/>
            <person name="Drula E."/>
            <person name="Henrissat B."/>
            <person name="Morin E."/>
            <person name="Kohler A."/>
            <person name="Barry K."/>
            <person name="LaButti K."/>
            <person name="Morin E."/>
            <person name="Salamov A."/>
            <person name="Lipzen A."/>
            <person name="Mereny Z."/>
            <person name="Hegedus B."/>
            <person name="Baldrian P."/>
            <person name="Stursova M."/>
            <person name="Weitz H."/>
            <person name="Taylor A."/>
            <person name="Grigoriev I.V."/>
            <person name="Nagy L.G."/>
            <person name="Martin F."/>
            <person name="Kauserud H."/>
        </authorList>
    </citation>
    <scope>NUCLEOTIDE SEQUENCE</scope>
    <source>
        <strain evidence="2">CBHHK200</strain>
    </source>
</reference>
<comment type="caution">
    <text evidence="2">The sequence shown here is derived from an EMBL/GenBank/DDBJ whole genome shotgun (WGS) entry which is preliminary data.</text>
</comment>
<keyword evidence="1" id="KW-0812">Transmembrane</keyword>
<accession>A0AAD6SQX7</accession>
<proteinExistence type="predicted"/>
<name>A0AAD6SQX7_9AGAR</name>
<feature type="non-terminal residue" evidence="2">
    <location>
        <position position="1"/>
    </location>
</feature>
<evidence type="ECO:0000313" key="2">
    <source>
        <dbReference type="EMBL" id="KAJ7030918.1"/>
    </source>
</evidence>
<feature type="transmembrane region" description="Helical" evidence="1">
    <location>
        <begin position="22"/>
        <end position="44"/>
    </location>
</feature>
<dbReference type="EMBL" id="JARJCM010000086">
    <property type="protein sequence ID" value="KAJ7030918.1"/>
    <property type="molecule type" value="Genomic_DNA"/>
</dbReference>
<dbReference type="Proteomes" id="UP001218188">
    <property type="component" value="Unassembled WGS sequence"/>
</dbReference>
<organism evidence="2 3">
    <name type="scientific">Mycena alexandri</name>
    <dbReference type="NCBI Taxonomy" id="1745969"/>
    <lineage>
        <taxon>Eukaryota</taxon>
        <taxon>Fungi</taxon>
        <taxon>Dikarya</taxon>
        <taxon>Basidiomycota</taxon>
        <taxon>Agaricomycotina</taxon>
        <taxon>Agaricomycetes</taxon>
        <taxon>Agaricomycetidae</taxon>
        <taxon>Agaricales</taxon>
        <taxon>Marasmiineae</taxon>
        <taxon>Mycenaceae</taxon>
        <taxon>Mycena</taxon>
    </lineage>
</organism>
<sequence length="78" mass="9006">IPLSWISLLDLQSHHTHLWLTVYYQGSSGVPLPFLCCRLLLWSFSIRHIRYDHPSLPILCITSMILTDLPVWTMATSV</sequence>
<evidence type="ECO:0000313" key="3">
    <source>
        <dbReference type="Proteomes" id="UP001218188"/>
    </source>
</evidence>
<keyword evidence="3" id="KW-1185">Reference proteome</keyword>
<keyword evidence="1" id="KW-0472">Membrane</keyword>
<protein>
    <submittedName>
        <fullName evidence="2">Uncharacterized protein</fullName>
    </submittedName>
</protein>